<protein>
    <recommendedName>
        <fullName evidence="2">Alpha/beta hydrolase</fullName>
    </recommendedName>
</protein>
<gene>
    <name evidence="1" type="ORF">METZ01_LOCUS304199</name>
</gene>
<accession>A0A382MTC0</accession>
<sequence>MNLGHTGPTREIDGPVGRLEALLDNPHAELPLDSESTPRAVVVFAHPHPQQGGTMHSKIVYRGAKALSAMGCAVLRFNFRGVG</sequence>
<reference evidence="1" key="1">
    <citation type="submission" date="2018-05" db="EMBL/GenBank/DDBJ databases">
        <authorList>
            <person name="Lanie J.A."/>
            <person name="Ng W.-L."/>
            <person name="Kazmierczak K.M."/>
            <person name="Andrzejewski T.M."/>
            <person name="Davidsen T.M."/>
            <person name="Wayne K.J."/>
            <person name="Tettelin H."/>
            <person name="Glass J.I."/>
            <person name="Rusch D."/>
            <person name="Podicherti R."/>
            <person name="Tsui H.-C.T."/>
            <person name="Winkler M.E."/>
        </authorList>
    </citation>
    <scope>NUCLEOTIDE SEQUENCE</scope>
</reference>
<dbReference type="Gene3D" id="3.40.50.1820">
    <property type="entry name" value="alpha/beta hydrolase"/>
    <property type="match status" value="1"/>
</dbReference>
<name>A0A382MTC0_9ZZZZ</name>
<organism evidence="1">
    <name type="scientific">marine metagenome</name>
    <dbReference type="NCBI Taxonomy" id="408172"/>
    <lineage>
        <taxon>unclassified sequences</taxon>
        <taxon>metagenomes</taxon>
        <taxon>ecological metagenomes</taxon>
    </lineage>
</organism>
<dbReference type="EMBL" id="UINC01095340">
    <property type="protein sequence ID" value="SVC51345.1"/>
    <property type="molecule type" value="Genomic_DNA"/>
</dbReference>
<evidence type="ECO:0008006" key="2">
    <source>
        <dbReference type="Google" id="ProtNLM"/>
    </source>
</evidence>
<evidence type="ECO:0000313" key="1">
    <source>
        <dbReference type="EMBL" id="SVC51345.1"/>
    </source>
</evidence>
<proteinExistence type="predicted"/>
<dbReference type="AlphaFoldDB" id="A0A382MTC0"/>
<feature type="non-terminal residue" evidence="1">
    <location>
        <position position="83"/>
    </location>
</feature>
<dbReference type="InterPro" id="IPR029058">
    <property type="entry name" value="AB_hydrolase_fold"/>
</dbReference>
<dbReference type="SUPFAM" id="SSF53474">
    <property type="entry name" value="alpha/beta-Hydrolases"/>
    <property type="match status" value="1"/>
</dbReference>